<dbReference type="NCBIfam" id="TIGR01974">
    <property type="entry name" value="NDH_I_L"/>
    <property type="match status" value="1"/>
</dbReference>
<organism evidence="9 10">
    <name type="scientific">Micromonospora yangpuensis</name>
    <dbReference type="NCBI Taxonomy" id="683228"/>
    <lineage>
        <taxon>Bacteria</taxon>
        <taxon>Bacillati</taxon>
        <taxon>Actinomycetota</taxon>
        <taxon>Actinomycetes</taxon>
        <taxon>Micromonosporales</taxon>
        <taxon>Micromonosporaceae</taxon>
        <taxon>Micromonospora</taxon>
    </lineage>
</organism>
<feature type="transmembrane region" description="Helical" evidence="6">
    <location>
        <begin position="449"/>
        <end position="474"/>
    </location>
</feature>
<dbReference type="GO" id="GO:0008137">
    <property type="term" value="F:NADH dehydrogenase (ubiquinone) activity"/>
    <property type="evidence" value="ECO:0007669"/>
    <property type="project" value="InterPro"/>
</dbReference>
<dbReference type="OrthoDB" id="9811798at2"/>
<feature type="transmembrane region" description="Helical" evidence="6">
    <location>
        <begin position="112"/>
        <end position="132"/>
    </location>
</feature>
<dbReference type="Pfam" id="PF00361">
    <property type="entry name" value="Proton_antipo_M"/>
    <property type="match status" value="1"/>
</dbReference>
<evidence type="ECO:0000256" key="6">
    <source>
        <dbReference type="SAM" id="Phobius"/>
    </source>
</evidence>
<evidence type="ECO:0000259" key="7">
    <source>
        <dbReference type="Pfam" id="PF00361"/>
    </source>
</evidence>
<feature type="transmembrane region" description="Helical" evidence="6">
    <location>
        <begin position="280"/>
        <end position="298"/>
    </location>
</feature>
<protein>
    <submittedName>
        <fullName evidence="9">NADH dehydrogenase subunit L</fullName>
    </submittedName>
</protein>
<dbReference type="PANTHER" id="PTHR42829:SF2">
    <property type="entry name" value="NADH-UBIQUINONE OXIDOREDUCTASE CHAIN 5"/>
    <property type="match status" value="1"/>
</dbReference>
<feature type="domain" description="NADH-Ubiquinone oxidoreductase (complex I) chain 5 N-terminal" evidence="8">
    <location>
        <begin position="95"/>
        <end position="137"/>
    </location>
</feature>
<gene>
    <name evidence="9" type="ORF">GA0070617_5232</name>
</gene>
<feature type="transmembrane region" description="Helical" evidence="6">
    <location>
        <begin position="404"/>
        <end position="423"/>
    </location>
</feature>
<feature type="transmembrane region" description="Helical" evidence="6">
    <location>
        <begin position="370"/>
        <end position="392"/>
    </location>
</feature>
<evidence type="ECO:0000256" key="2">
    <source>
        <dbReference type="ARBA" id="ARBA00022692"/>
    </source>
</evidence>
<feature type="transmembrane region" description="Helical" evidence="6">
    <location>
        <begin position="310"/>
        <end position="331"/>
    </location>
</feature>
<comment type="subcellular location">
    <subcellularLocation>
        <location evidence="1">Endomembrane system</location>
        <topology evidence="1">Multi-pass membrane protein</topology>
    </subcellularLocation>
    <subcellularLocation>
        <location evidence="5">Membrane</location>
        <topology evidence="5">Multi-pass membrane protein</topology>
    </subcellularLocation>
</comment>
<dbReference type="PRINTS" id="PR01434">
    <property type="entry name" value="NADHDHGNASE5"/>
</dbReference>
<name>A0A1C6VB34_9ACTN</name>
<keyword evidence="3 6" id="KW-1133">Transmembrane helix</keyword>
<reference evidence="9 10" key="1">
    <citation type="submission" date="2016-06" db="EMBL/GenBank/DDBJ databases">
        <authorList>
            <person name="Kjaerup R.B."/>
            <person name="Dalgaard T.S."/>
            <person name="Juul-Madsen H.R."/>
        </authorList>
    </citation>
    <scope>NUCLEOTIDE SEQUENCE [LARGE SCALE GENOMIC DNA]</scope>
    <source>
        <strain evidence="9 10">DSM 45577</strain>
    </source>
</reference>
<feature type="transmembrane region" description="Helical" evidence="6">
    <location>
        <begin position="494"/>
        <end position="515"/>
    </location>
</feature>
<feature type="transmembrane region" description="Helical" evidence="6">
    <location>
        <begin position="550"/>
        <end position="569"/>
    </location>
</feature>
<evidence type="ECO:0000256" key="4">
    <source>
        <dbReference type="ARBA" id="ARBA00023136"/>
    </source>
</evidence>
<feature type="transmembrane region" description="Helical" evidence="6">
    <location>
        <begin position="240"/>
        <end position="259"/>
    </location>
</feature>
<dbReference type="GO" id="GO:0012505">
    <property type="term" value="C:endomembrane system"/>
    <property type="evidence" value="ECO:0007669"/>
    <property type="project" value="UniProtKB-SubCell"/>
</dbReference>
<dbReference type="Gene3D" id="1.20.5.2700">
    <property type="match status" value="1"/>
</dbReference>
<evidence type="ECO:0000256" key="1">
    <source>
        <dbReference type="ARBA" id="ARBA00004127"/>
    </source>
</evidence>
<dbReference type="InterPro" id="IPR001750">
    <property type="entry name" value="ND/Mrp_TM"/>
</dbReference>
<dbReference type="EMBL" id="FMIA01000002">
    <property type="protein sequence ID" value="SCL63536.1"/>
    <property type="molecule type" value="Genomic_DNA"/>
</dbReference>
<dbReference type="GO" id="GO:0016020">
    <property type="term" value="C:membrane"/>
    <property type="evidence" value="ECO:0007669"/>
    <property type="project" value="UniProtKB-SubCell"/>
</dbReference>
<keyword evidence="2 5" id="KW-0812">Transmembrane</keyword>
<feature type="transmembrane region" description="Helical" evidence="6">
    <location>
        <begin position="650"/>
        <end position="671"/>
    </location>
</feature>
<proteinExistence type="predicted"/>
<evidence type="ECO:0000313" key="9">
    <source>
        <dbReference type="EMBL" id="SCL63536.1"/>
    </source>
</evidence>
<dbReference type="GO" id="GO:0015990">
    <property type="term" value="P:electron transport coupled proton transport"/>
    <property type="evidence" value="ECO:0007669"/>
    <property type="project" value="TreeGrafter"/>
</dbReference>
<dbReference type="RefSeq" id="WP_091444133.1">
    <property type="nucleotide sequence ID" value="NZ_BMMJ01000012.1"/>
</dbReference>
<feature type="domain" description="NADH:quinone oxidoreductase/Mrp antiporter transmembrane" evidence="7">
    <location>
        <begin position="169"/>
        <end position="436"/>
    </location>
</feature>
<dbReference type="PANTHER" id="PTHR42829">
    <property type="entry name" value="NADH-UBIQUINONE OXIDOREDUCTASE CHAIN 5"/>
    <property type="match status" value="1"/>
</dbReference>
<evidence type="ECO:0000256" key="3">
    <source>
        <dbReference type="ARBA" id="ARBA00022989"/>
    </source>
</evidence>
<feature type="transmembrane region" description="Helical" evidence="6">
    <location>
        <begin position="152"/>
        <end position="177"/>
    </location>
</feature>
<evidence type="ECO:0000313" key="10">
    <source>
        <dbReference type="Proteomes" id="UP000198937"/>
    </source>
</evidence>
<feature type="transmembrane region" description="Helical" evidence="6">
    <location>
        <begin position="63"/>
        <end position="85"/>
    </location>
</feature>
<dbReference type="GO" id="GO:0003954">
    <property type="term" value="F:NADH dehydrogenase activity"/>
    <property type="evidence" value="ECO:0007669"/>
    <property type="project" value="TreeGrafter"/>
</dbReference>
<dbReference type="AlphaFoldDB" id="A0A1C6VB34"/>
<dbReference type="Pfam" id="PF00662">
    <property type="entry name" value="Proton_antipo_N"/>
    <property type="match status" value="1"/>
</dbReference>
<evidence type="ECO:0000259" key="8">
    <source>
        <dbReference type="Pfam" id="PF00662"/>
    </source>
</evidence>
<dbReference type="InterPro" id="IPR003945">
    <property type="entry name" value="NU5C-like"/>
</dbReference>
<dbReference type="InterPro" id="IPR018393">
    <property type="entry name" value="NADHpl_OxRdtase_5_subgr"/>
</dbReference>
<dbReference type="Proteomes" id="UP000198937">
    <property type="component" value="Unassembled WGS sequence"/>
</dbReference>
<accession>A0A1C6VB34</accession>
<keyword evidence="4 6" id="KW-0472">Membrane</keyword>
<dbReference type="STRING" id="683228.GA0070617_5232"/>
<feature type="transmembrane region" description="Helical" evidence="6">
    <location>
        <begin position="215"/>
        <end position="234"/>
    </location>
</feature>
<dbReference type="GO" id="GO:0042773">
    <property type="term" value="P:ATP synthesis coupled electron transport"/>
    <property type="evidence" value="ECO:0007669"/>
    <property type="project" value="InterPro"/>
</dbReference>
<keyword evidence="10" id="KW-1185">Reference proteome</keyword>
<evidence type="ECO:0000256" key="5">
    <source>
        <dbReference type="RuleBase" id="RU000320"/>
    </source>
</evidence>
<dbReference type="InterPro" id="IPR001516">
    <property type="entry name" value="Proton_antipo_N"/>
</dbReference>
<sequence>MNGLLGALLPAVPLVAGLAGLLLPPASRVATGAAGSARGAAGSSPGPAGGAAARGEGPARPVAIGLGVAGAAGALAVALALLVGLDGPTETSTTWLELGGLTITLGVRLDGAAALVAVAVAAVALAVQVYSVGYLRSGPADDGEVDHRYPPYAAQISLFTAAMLTVVVAGDLVMLLVGWEVMGICSYLLIAHDRRLPEAPAAAMKAFLVTRVGDVGFLLGIALLGVSAGSFRIADVLAHSHSTTTLTAACLLLLAGVAGKSAQFPLHTWLPDAMAGPTPISALIHAATMVAAGVYALTRLWPLFAASPTALVVLGVMASVTLLLGAFAATAQDDLKRVLAWSTVSQLGYMTGALAVGSPPAALFHLLTHAAFKALLFLAAGVVIHALGTASMSRMGGLRRSMPVTFWCTLVGLGALAGVPPLAGFWSKDGVLAVAQTAALDGTGPAPGWVAWLVWLAGLLGVVVTAWYATRLLLRVFFGELRDPLLHPHDPPAVLRWPVLLLTVPSALLGLAAFWPAFADRLFTPATADAAGTSASASASAGELVHLGPALLLPTVLLLVGAGLAWAGWRGDPAADPARALGPLGSLFAAGFRLDDLQQTLVVRPVRALARLARTADLVVVDGAVEGTGRGARGLGGGLAQLHRAALPRAAAGVLAGALLLGLAAIVIGGLT</sequence>